<organism evidence="7 8">
    <name type="scientific">Robinsoniella peoriensis</name>
    <dbReference type="NCBI Taxonomy" id="180332"/>
    <lineage>
        <taxon>Bacteria</taxon>
        <taxon>Bacillati</taxon>
        <taxon>Bacillota</taxon>
        <taxon>Clostridia</taxon>
        <taxon>Lachnospirales</taxon>
        <taxon>Lachnospiraceae</taxon>
        <taxon>Robinsoniella</taxon>
    </lineage>
</organism>
<dbReference type="RefSeq" id="WP_044289749.1">
    <property type="nucleotide sequence ID" value="NZ_JBHTNY010000005.1"/>
</dbReference>
<dbReference type="PIRSF" id="PIRSF500176">
    <property type="entry name" value="L_ASNase"/>
    <property type="match status" value="1"/>
</dbReference>
<dbReference type="InterPro" id="IPR037152">
    <property type="entry name" value="L-asparaginase_N_sf"/>
</dbReference>
<name>A0A4U8Q4B7_9FIRM</name>
<dbReference type="GO" id="GO:0004067">
    <property type="term" value="F:asparaginase activity"/>
    <property type="evidence" value="ECO:0007669"/>
    <property type="project" value="UniProtKB-UniRule"/>
</dbReference>
<evidence type="ECO:0000256" key="2">
    <source>
        <dbReference type="PIRSR" id="PIRSR001220-1"/>
    </source>
</evidence>
<dbReference type="Gene3D" id="3.40.50.40">
    <property type="match status" value="1"/>
</dbReference>
<dbReference type="AlphaFoldDB" id="A0A4U8Q4B7"/>
<evidence type="ECO:0000256" key="3">
    <source>
        <dbReference type="PIRSR" id="PIRSR001220-2"/>
    </source>
</evidence>
<dbReference type="InterPro" id="IPR040919">
    <property type="entry name" value="Asparaginase_C"/>
</dbReference>
<dbReference type="CDD" id="cd08963">
    <property type="entry name" value="L-asparaginase_I"/>
    <property type="match status" value="1"/>
</dbReference>
<comment type="similarity">
    <text evidence="1">Belongs to the asparaginase 1 family.</text>
</comment>
<evidence type="ECO:0000256" key="4">
    <source>
        <dbReference type="PROSITE-ProRule" id="PRU10100"/>
    </source>
</evidence>
<feature type="active site" description="O-isoaspartyl threonine intermediate" evidence="2">
    <location>
        <position position="12"/>
    </location>
</feature>
<dbReference type="PANTHER" id="PTHR11707:SF28">
    <property type="entry name" value="60 KDA LYSOPHOSPHOLIPASE"/>
    <property type="match status" value="1"/>
</dbReference>
<dbReference type="STRING" id="180332.GCA_000797495_01938"/>
<dbReference type="SFLD" id="SFLDS00057">
    <property type="entry name" value="Glutaminase/Asparaginase"/>
    <property type="match status" value="1"/>
</dbReference>
<dbReference type="InterPro" id="IPR036152">
    <property type="entry name" value="Asp/glu_Ase-like_sf"/>
</dbReference>
<dbReference type="EC" id="3.5.1.1" evidence="7"/>
<keyword evidence="8" id="KW-1185">Reference proteome</keyword>
<dbReference type="PROSITE" id="PS51732">
    <property type="entry name" value="ASN_GLN_ASE_3"/>
    <property type="match status" value="1"/>
</dbReference>
<accession>A0A4U8Q4B7</accession>
<dbReference type="InterPro" id="IPR006034">
    <property type="entry name" value="Asparaginase/glutaminase-like"/>
</dbReference>
<dbReference type="InterPro" id="IPR027473">
    <property type="entry name" value="L-asparaginase_C"/>
</dbReference>
<feature type="domain" description="L-asparaginase N-terminal" evidence="5">
    <location>
        <begin position="5"/>
        <end position="182"/>
    </location>
</feature>
<protein>
    <submittedName>
        <fullName evidence="7">L-asparaginase 1</fullName>
        <ecNumber evidence="7">3.5.1.1</ecNumber>
    </submittedName>
</protein>
<keyword evidence="7" id="KW-0378">Hydrolase</keyword>
<feature type="binding site" evidence="3">
    <location>
        <position position="54"/>
    </location>
    <ligand>
        <name>substrate</name>
    </ligand>
</feature>
<dbReference type="Pfam" id="PF00710">
    <property type="entry name" value="Asparaginase"/>
    <property type="match status" value="1"/>
</dbReference>
<dbReference type="Proteomes" id="UP000306509">
    <property type="component" value="Unassembled WGS sequence"/>
</dbReference>
<dbReference type="InterPro" id="IPR041725">
    <property type="entry name" value="L-asparaginase_I"/>
</dbReference>
<evidence type="ECO:0000259" key="5">
    <source>
        <dbReference type="Pfam" id="PF00710"/>
    </source>
</evidence>
<feature type="active site" evidence="4">
    <location>
        <position position="85"/>
    </location>
</feature>
<dbReference type="PIRSF" id="PIRSF001220">
    <property type="entry name" value="L-ASNase_gatD"/>
    <property type="match status" value="1"/>
</dbReference>
<dbReference type="EMBL" id="QGQD01000077">
    <property type="protein sequence ID" value="TLC99073.1"/>
    <property type="molecule type" value="Genomic_DNA"/>
</dbReference>
<evidence type="ECO:0000259" key="6">
    <source>
        <dbReference type="Pfam" id="PF17763"/>
    </source>
</evidence>
<feature type="domain" description="Asparaginase/glutaminase C-terminal" evidence="6">
    <location>
        <begin position="203"/>
        <end position="321"/>
    </location>
</feature>
<feature type="binding site" evidence="3">
    <location>
        <begin position="85"/>
        <end position="86"/>
    </location>
    <ligand>
        <name>substrate</name>
    </ligand>
</feature>
<evidence type="ECO:0000313" key="8">
    <source>
        <dbReference type="Proteomes" id="UP000306509"/>
    </source>
</evidence>
<sequence>MKKFLTLTTGGTIASKESEHGLLPALGGDELLSYIPDIEGLCTVDTLEICNIDSTNMNYSYWCKLVSCIQENYDRYDGFLIAHGTDTLAYTAAAMSYMIQNSKKPVILTGAQKPISFESTDAMMNLRDSFHYMLQDDTNGVQVVFGQRAIAGTRAKKINTLSYQAFSSINFPDIAVIRNSQVIRYITAPRGGNAVFELNLNPKVFLLKLTPCSSPELIEEIYRLYDVIIIEGFGVGGIPDQLLDTFCKCQNSYKPQEKVLVITTQVMSEGSHISVYEVGKRLEGKIRYLEAKDMNLEAVVTKSMWIMGKKPASWEEIETLFYRTINYDILAGSGR</sequence>
<dbReference type="FunFam" id="3.40.50.1170:FF:000001">
    <property type="entry name" value="L-asparaginase 2"/>
    <property type="match status" value="1"/>
</dbReference>
<reference evidence="7 8" key="1">
    <citation type="journal article" date="2019" name="Anaerobe">
        <title>Detection of Robinsoniella peoriensis in multiple bone samples of a trauma patient.</title>
        <authorList>
            <person name="Schrottner P."/>
            <person name="Hartwich K."/>
            <person name="Bunk B."/>
            <person name="Schober I."/>
            <person name="Helbig S."/>
            <person name="Rudolph W.W."/>
            <person name="Gunzer F."/>
        </authorList>
    </citation>
    <scope>NUCLEOTIDE SEQUENCE [LARGE SCALE GENOMIC DNA]</scope>
    <source>
        <strain evidence="7 8">DSM 106044</strain>
    </source>
</reference>
<dbReference type="PROSITE" id="PS00917">
    <property type="entry name" value="ASN_GLN_ASE_2"/>
    <property type="match status" value="1"/>
</dbReference>
<comment type="caution">
    <text evidence="7">The sequence shown here is derived from an EMBL/GenBank/DDBJ whole genome shotgun (WGS) entry which is preliminary data.</text>
</comment>
<dbReference type="PANTHER" id="PTHR11707">
    <property type="entry name" value="L-ASPARAGINASE"/>
    <property type="match status" value="1"/>
</dbReference>
<dbReference type="Gene3D" id="3.40.50.1170">
    <property type="entry name" value="L-asparaginase, N-terminal domain"/>
    <property type="match status" value="1"/>
</dbReference>
<dbReference type="PRINTS" id="PR00139">
    <property type="entry name" value="ASNGLNASE"/>
</dbReference>
<dbReference type="InterPro" id="IPR027475">
    <property type="entry name" value="Asparaginase/glutaminase_AS2"/>
</dbReference>
<evidence type="ECO:0000313" key="7">
    <source>
        <dbReference type="EMBL" id="TLC99073.1"/>
    </source>
</evidence>
<dbReference type="Pfam" id="PF17763">
    <property type="entry name" value="Asparaginase_C"/>
    <property type="match status" value="1"/>
</dbReference>
<dbReference type="InterPro" id="IPR027474">
    <property type="entry name" value="L-asparaginase_N"/>
</dbReference>
<evidence type="ECO:0000256" key="1">
    <source>
        <dbReference type="ARBA" id="ARBA00010518"/>
    </source>
</evidence>
<dbReference type="SMART" id="SM00870">
    <property type="entry name" value="Asparaginase"/>
    <property type="match status" value="1"/>
</dbReference>
<dbReference type="SUPFAM" id="SSF53774">
    <property type="entry name" value="Glutaminase/Asparaginase"/>
    <property type="match status" value="1"/>
</dbReference>
<gene>
    <name evidence="7" type="primary">ansA</name>
    <name evidence="7" type="ORF">DSM106044_04054</name>
</gene>
<proteinExistence type="inferred from homology"/>